<evidence type="ECO:0000313" key="1">
    <source>
        <dbReference type="Proteomes" id="UP000095284"/>
    </source>
</evidence>
<reference evidence="2" key="1">
    <citation type="submission" date="2016-11" db="UniProtKB">
        <authorList>
            <consortium name="WormBaseParasite"/>
        </authorList>
    </citation>
    <scope>IDENTIFICATION</scope>
</reference>
<dbReference type="Proteomes" id="UP000095284">
    <property type="component" value="Unplaced"/>
</dbReference>
<accession>A0A1I7SFJ4</accession>
<organism evidence="1 2">
    <name type="scientific">Bursaphelenchus xylophilus</name>
    <name type="common">Pinewood nematode worm</name>
    <name type="synonym">Aphelenchoides xylophilus</name>
    <dbReference type="NCBI Taxonomy" id="6326"/>
    <lineage>
        <taxon>Eukaryota</taxon>
        <taxon>Metazoa</taxon>
        <taxon>Ecdysozoa</taxon>
        <taxon>Nematoda</taxon>
        <taxon>Chromadorea</taxon>
        <taxon>Rhabditida</taxon>
        <taxon>Tylenchina</taxon>
        <taxon>Tylenchomorpha</taxon>
        <taxon>Aphelenchoidea</taxon>
        <taxon>Aphelenchoididae</taxon>
        <taxon>Bursaphelenchus</taxon>
    </lineage>
</organism>
<protein>
    <submittedName>
        <fullName evidence="2">Cerebellar degeneration-related protein 2-like</fullName>
    </submittedName>
</protein>
<evidence type="ECO:0000313" key="2">
    <source>
        <dbReference type="WBParaSite" id="BXY_1180600.1"/>
    </source>
</evidence>
<name>A0A1I7SFJ4_BURXY</name>
<dbReference type="WBParaSite" id="BXY_1180600.1">
    <property type="protein sequence ID" value="BXY_1180600.1"/>
    <property type="gene ID" value="BXY_1180600"/>
</dbReference>
<proteinExistence type="predicted"/>
<sequence>MGHCTLHQHFSAIEKELDLLKKTTKGEFSSSLFTDLQTEVKIQGEELHKEVKMATEAIEDSTKTYIGEINLQITGLKQQVADLS</sequence>
<dbReference type="AlphaFoldDB" id="A0A1I7SFJ4"/>